<name>A0ACB7UUM9_DIOAL</name>
<proteinExistence type="predicted"/>
<keyword evidence="2" id="KW-1185">Reference proteome</keyword>
<evidence type="ECO:0000313" key="2">
    <source>
        <dbReference type="Proteomes" id="UP000827976"/>
    </source>
</evidence>
<evidence type="ECO:0000313" key="1">
    <source>
        <dbReference type="EMBL" id="KAH7664383.1"/>
    </source>
</evidence>
<sequence length="161" mass="18827">MAAKAIRELDPRKCSEIIDEIVRLEKKLFPKHESLARNFHDELQKKNTGLLYMKFSEEEEDGEIVGYVMYSWISSLCASITKLAVKENYRRRGYGEALLKAAIQKCRTRRIQRVCLHVDPTRTPAVSLYQKLGFQIDELVKSYYSSDRNAFRMYVDFTDDS</sequence>
<dbReference type="Proteomes" id="UP000827976">
    <property type="component" value="Chromosome 14"/>
</dbReference>
<protein>
    <submittedName>
        <fullName evidence="1">Peptide alpha-N-acetyltransferase protein</fullName>
    </submittedName>
</protein>
<dbReference type="EMBL" id="CM037024">
    <property type="protein sequence ID" value="KAH7664383.1"/>
    <property type="molecule type" value="Genomic_DNA"/>
</dbReference>
<organism evidence="1 2">
    <name type="scientific">Dioscorea alata</name>
    <name type="common">Purple yam</name>
    <dbReference type="NCBI Taxonomy" id="55571"/>
    <lineage>
        <taxon>Eukaryota</taxon>
        <taxon>Viridiplantae</taxon>
        <taxon>Streptophyta</taxon>
        <taxon>Embryophyta</taxon>
        <taxon>Tracheophyta</taxon>
        <taxon>Spermatophyta</taxon>
        <taxon>Magnoliopsida</taxon>
        <taxon>Liliopsida</taxon>
        <taxon>Dioscoreales</taxon>
        <taxon>Dioscoreaceae</taxon>
        <taxon>Dioscorea</taxon>
    </lineage>
</organism>
<gene>
    <name evidence="1" type="ORF">IHE45_14G117900</name>
</gene>
<accession>A0ACB7UUM9</accession>
<reference evidence="2" key="1">
    <citation type="journal article" date="2022" name="Nat. Commun.">
        <title>Chromosome evolution and the genetic basis of agronomically important traits in greater yam.</title>
        <authorList>
            <person name="Bredeson J.V."/>
            <person name="Lyons J.B."/>
            <person name="Oniyinde I.O."/>
            <person name="Okereke N.R."/>
            <person name="Kolade O."/>
            <person name="Nnabue I."/>
            <person name="Nwadili C.O."/>
            <person name="Hribova E."/>
            <person name="Parker M."/>
            <person name="Nwogha J."/>
            <person name="Shu S."/>
            <person name="Carlson J."/>
            <person name="Kariba R."/>
            <person name="Muthemba S."/>
            <person name="Knop K."/>
            <person name="Barton G.J."/>
            <person name="Sherwood A.V."/>
            <person name="Lopez-Montes A."/>
            <person name="Asiedu R."/>
            <person name="Jamnadass R."/>
            <person name="Muchugi A."/>
            <person name="Goodstein D."/>
            <person name="Egesi C.N."/>
            <person name="Featherston J."/>
            <person name="Asfaw A."/>
            <person name="Simpson G.G."/>
            <person name="Dolezel J."/>
            <person name="Hendre P.S."/>
            <person name="Van Deynze A."/>
            <person name="Kumar P.L."/>
            <person name="Obidiegwu J.E."/>
            <person name="Bhattacharjee R."/>
            <person name="Rokhsar D.S."/>
        </authorList>
    </citation>
    <scope>NUCLEOTIDE SEQUENCE [LARGE SCALE GENOMIC DNA]</scope>
    <source>
        <strain evidence="2">cv. TDa95/00328</strain>
    </source>
</reference>
<comment type="caution">
    <text evidence="1">The sequence shown here is derived from an EMBL/GenBank/DDBJ whole genome shotgun (WGS) entry which is preliminary data.</text>
</comment>